<dbReference type="SUPFAM" id="SSF51735">
    <property type="entry name" value="NAD(P)-binding Rossmann-fold domains"/>
    <property type="match status" value="1"/>
</dbReference>
<dbReference type="PANTHER" id="PTHR43162:SF1">
    <property type="entry name" value="PRESTALK A DIFFERENTIATION PROTEIN A"/>
    <property type="match status" value="1"/>
</dbReference>
<protein>
    <submittedName>
        <fullName evidence="2">NAD(P)H-binding protein</fullName>
    </submittedName>
</protein>
<dbReference type="Gene3D" id="3.40.50.720">
    <property type="entry name" value="NAD(P)-binding Rossmann-like Domain"/>
    <property type="match status" value="1"/>
</dbReference>
<dbReference type="InterPro" id="IPR008030">
    <property type="entry name" value="NmrA-like"/>
</dbReference>
<gene>
    <name evidence="2" type="ORF">F4X14_18885</name>
</gene>
<dbReference type="Pfam" id="PF05368">
    <property type="entry name" value="NmrA"/>
    <property type="match status" value="1"/>
</dbReference>
<dbReference type="InterPro" id="IPR036291">
    <property type="entry name" value="NAD(P)-bd_dom_sf"/>
</dbReference>
<accession>A0A6B1DBA8</accession>
<name>A0A6B1DBA8_9CHLR</name>
<dbReference type="Gene3D" id="3.90.25.10">
    <property type="entry name" value="UDP-galactose 4-epimerase, domain 1"/>
    <property type="match status" value="1"/>
</dbReference>
<dbReference type="AlphaFoldDB" id="A0A6B1DBA8"/>
<organism evidence="2">
    <name type="scientific">Caldilineaceae bacterium SB0661_bin_32</name>
    <dbReference type="NCBI Taxonomy" id="2605255"/>
    <lineage>
        <taxon>Bacteria</taxon>
        <taxon>Bacillati</taxon>
        <taxon>Chloroflexota</taxon>
        <taxon>Caldilineae</taxon>
        <taxon>Caldilineales</taxon>
        <taxon>Caldilineaceae</taxon>
    </lineage>
</organism>
<sequence length="281" mass="30676">MILVTGAAGKTGKAVLDALARSGQPARAWLRRPEQAGDLPAADTVVGDLGDPRLWAEACIGMEAIYLICPNMYPREQEVGRLAVKAARLAGVKRIVYHSVLHPQTEEMPHHWQKLRVEEEIFRGGLPFTILQPCAYMQNLLGYLEDITTKAKYVVPYNIRARFSLVDLADVALAAARVLTESGHDGAIYELAGPENLSSEEIALTLGDRLGSPVDAAQMSLEEWELSASSSGMLTGTVRALAAMFRYYDSYGLIGNGNVLGWLLDRSPTSLSQFLARTFPD</sequence>
<dbReference type="PANTHER" id="PTHR43162">
    <property type="match status" value="1"/>
</dbReference>
<comment type="caution">
    <text evidence="2">The sequence shown here is derived from an EMBL/GenBank/DDBJ whole genome shotgun (WGS) entry which is preliminary data.</text>
</comment>
<evidence type="ECO:0000313" key="2">
    <source>
        <dbReference type="EMBL" id="MYC97028.1"/>
    </source>
</evidence>
<proteinExistence type="predicted"/>
<reference evidence="2" key="1">
    <citation type="submission" date="2019-09" db="EMBL/GenBank/DDBJ databases">
        <title>Characterisation of the sponge microbiome using genome-centric metagenomics.</title>
        <authorList>
            <person name="Engelberts J.P."/>
            <person name="Robbins S.J."/>
            <person name="De Goeij J.M."/>
            <person name="Aranda M."/>
            <person name="Bell S.C."/>
            <person name="Webster N.S."/>
        </authorList>
    </citation>
    <scope>NUCLEOTIDE SEQUENCE</scope>
    <source>
        <strain evidence="2">SB0661_bin_32</strain>
    </source>
</reference>
<dbReference type="EMBL" id="VXMH01000102">
    <property type="protein sequence ID" value="MYC97028.1"/>
    <property type="molecule type" value="Genomic_DNA"/>
</dbReference>
<dbReference type="InterPro" id="IPR051604">
    <property type="entry name" value="Ergot_Alk_Oxidoreductase"/>
</dbReference>
<feature type="domain" description="NmrA-like" evidence="1">
    <location>
        <begin position="2"/>
        <end position="256"/>
    </location>
</feature>
<evidence type="ECO:0000259" key="1">
    <source>
        <dbReference type="Pfam" id="PF05368"/>
    </source>
</evidence>